<dbReference type="Proteomes" id="UP000256779">
    <property type="component" value="Unassembled WGS sequence"/>
</dbReference>
<comment type="catalytic activity">
    <reaction evidence="1">
        <text>ATP + protein L-histidine = ADP + protein N-phospho-L-histidine.</text>
        <dbReference type="EC" id="2.7.13.3"/>
    </reaction>
</comment>
<dbReference type="InterPro" id="IPR005467">
    <property type="entry name" value="His_kinase_dom"/>
</dbReference>
<dbReference type="SMART" id="SM00387">
    <property type="entry name" value="HATPase_c"/>
    <property type="match status" value="1"/>
</dbReference>
<dbReference type="SUPFAM" id="SSF55874">
    <property type="entry name" value="ATPase domain of HSP90 chaperone/DNA topoisomerase II/histidine kinase"/>
    <property type="match status" value="1"/>
</dbReference>
<dbReference type="AlphaFoldDB" id="A0A3D9KZC5"/>
<dbReference type="PROSITE" id="PS50109">
    <property type="entry name" value="HIS_KIN"/>
    <property type="match status" value="1"/>
</dbReference>
<dbReference type="InterPro" id="IPR004358">
    <property type="entry name" value="Sig_transdc_His_kin-like_C"/>
</dbReference>
<dbReference type="InterPro" id="IPR036097">
    <property type="entry name" value="HisK_dim/P_sf"/>
</dbReference>
<dbReference type="Pfam" id="PF00512">
    <property type="entry name" value="HisKA"/>
    <property type="match status" value="1"/>
</dbReference>
<dbReference type="InterPro" id="IPR001789">
    <property type="entry name" value="Sig_transdc_resp-reg_receiver"/>
</dbReference>
<sequence>MPVKILIVDDREENHLSLKSVFEHTNYTFVDAYSGEEALKVLLEDTQFTLIIMDVIMIGMDGFETASYIVQRERLRNIPIIFLTARDTENQIFRAFDLGAVDYISKPVVPDLLRAKVKVFVELSRKNLELERQKHKLKLMNQELITEVQERKSSELKIKQLNDQLSSRLRELEALDAFSYSVAHDFKTPLNNIAMIAHILKRNACVQNDEEASDHVEKIDGQIGLLTSLVDDLLIFSRDDVVIKREMVDMSKIVRQVIEEQTFAYGGAKNYQIEVSDLPEVYCNPGLIKQVWSNLLSNAFKYSSHRERPEIAITHEEEEELAIFSVTDNGVGFGEEESHNLFKVFKRLDSASGFEGTGVGLVLVKRIIEKHGGEIWAESQPNVATRFTFCLCQQTNGVSTMQTKSTESINRRYN</sequence>
<dbReference type="PROSITE" id="PS50110">
    <property type="entry name" value="RESPONSE_REGULATORY"/>
    <property type="match status" value="1"/>
</dbReference>
<dbReference type="SUPFAM" id="SSF52172">
    <property type="entry name" value="CheY-like"/>
    <property type="match status" value="1"/>
</dbReference>
<keyword evidence="3 6" id="KW-0597">Phosphoprotein</keyword>
<dbReference type="InterPro" id="IPR003594">
    <property type="entry name" value="HATPase_dom"/>
</dbReference>
<evidence type="ECO:0000259" key="8">
    <source>
        <dbReference type="PROSITE" id="PS50110"/>
    </source>
</evidence>
<dbReference type="InterPro" id="IPR036890">
    <property type="entry name" value="HATPase_C_sf"/>
</dbReference>
<evidence type="ECO:0000256" key="5">
    <source>
        <dbReference type="ARBA" id="ARBA00022777"/>
    </source>
</evidence>
<evidence type="ECO:0000256" key="2">
    <source>
        <dbReference type="ARBA" id="ARBA00012438"/>
    </source>
</evidence>
<evidence type="ECO:0000313" key="9">
    <source>
        <dbReference type="EMBL" id="RED95649.1"/>
    </source>
</evidence>
<reference evidence="9 10" key="1">
    <citation type="submission" date="2018-07" db="EMBL/GenBank/DDBJ databases">
        <title>Genomic Encyclopedia of Type Strains, Phase IV (KMG-IV): sequencing the most valuable type-strain genomes for metagenomic binning, comparative biology and taxonomic classification.</title>
        <authorList>
            <person name="Goeker M."/>
        </authorList>
    </citation>
    <scope>NUCLEOTIDE SEQUENCE [LARGE SCALE GENOMIC DNA]</scope>
    <source>
        <strain evidence="9 10">DSM 4134</strain>
    </source>
</reference>
<dbReference type="OrthoDB" id="9766459at2"/>
<dbReference type="GO" id="GO:0030295">
    <property type="term" value="F:protein kinase activator activity"/>
    <property type="evidence" value="ECO:0007669"/>
    <property type="project" value="TreeGrafter"/>
</dbReference>
<evidence type="ECO:0000256" key="1">
    <source>
        <dbReference type="ARBA" id="ARBA00000085"/>
    </source>
</evidence>
<keyword evidence="10" id="KW-1185">Reference proteome</keyword>
<gene>
    <name evidence="9" type="ORF">C7460_11799</name>
</gene>
<feature type="domain" description="Response regulatory" evidence="8">
    <location>
        <begin position="4"/>
        <end position="121"/>
    </location>
</feature>
<dbReference type="SMART" id="SM00448">
    <property type="entry name" value="REC"/>
    <property type="match status" value="1"/>
</dbReference>
<dbReference type="CDD" id="cd17574">
    <property type="entry name" value="REC_OmpR"/>
    <property type="match status" value="1"/>
</dbReference>
<dbReference type="RefSeq" id="WP_115869285.1">
    <property type="nucleotide sequence ID" value="NZ_QREG01000017.1"/>
</dbReference>
<evidence type="ECO:0000313" key="10">
    <source>
        <dbReference type="Proteomes" id="UP000256779"/>
    </source>
</evidence>
<dbReference type="Pfam" id="PF02518">
    <property type="entry name" value="HATPase_c"/>
    <property type="match status" value="1"/>
</dbReference>
<dbReference type="InterPro" id="IPR011006">
    <property type="entry name" value="CheY-like_superfamily"/>
</dbReference>
<dbReference type="EMBL" id="QREG01000017">
    <property type="protein sequence ID" value="RED95649.1"/>
    <property type="molecule type" value="Genomic_DNA"/>
</dbReference>
<dbReference type="InterPro" id="IPR003661">
    <property type="entry name" value="HisK_dim/P_dom"/>
</dbReference>
<keyword evidence="5" id="KW-0418">Kinase</keyword>
<dbReference type="GO" id="GO:0007234">
    <property type="term" value="P:osmosensory signaling via phosphorelay pathway"/>
    <property type="evidence" value="ECO:0007669"/>
    <property type="project" value="TreeGrafter"/>
</dbReference>
<dbReference type="GO" id="GO:0000155">
    <property type="term" value="F:phosphorelay sensor kinase activity"/>
    <property type="evidence" value="ECO:0007669"/>
    <property type="project" value="InterPro"/>
</dbReference>
<dbReference type="SMART" id="SM00388">
    <property type="entry name" value="HisKA"/>
    <property type="match status" value="1"/>
</dbReference>
<dbReference type="PANTHER" id="PTHR42878">
    <property type="entry name" value="TWO-COMPONENT HISTIDINE KINASE"/>
    <property type="match status" value="1"/>
</dbReference>
<evidence type="ECO:0000256" key="6">
    <source>
        <dbReference type="PROSITE-ProRule" id="PRU00169"/>
    </source>
</evidence>
<organism evidence="9 10">
    <name type="scientific">Marinoscillum furvescens DSM 4134</name>
    <dbReference type="NCBI Taxonomy" id="1122208"/>
    <lineage>
        <taxon>Bacteria</taxon>
        <taxon>Pseudomonadati</taxon>
        <taxon>Bacteroidota</taxon>
        <taxon>Cytophagia</taxon>
        <taxon>Cytophagales</taxon>
        <taxon>Reichenbachiellaceae</taxon>
        <taxon>Marinoscillum</taxon>
    </lineage>
</organism>
<dbReference type="CDD" id="cd00082">
    <property type="entry name" value="HisKA"/>
    <property type="match status" value="1"/>
</dbReference>
<comment type="caution">
    <text evidence="9">The sequence shown here is derived from an EMBL/GenBank/DDBJ whole genome shotgun (WGS) entry which is preliminary data.</text>
</comment>
<dbReference type="Gene3D" id="3.30.565.10">
    <property type="entry name" value="Histidine kinase-like ATPase, C-terminal domain"/>
    <property type="match status" value="1"/>
</dbReference>
<feature type="domain" description="Histidine kinase" evidence="7">
    <location>
        <begin position="181"/>
        <end position="395"/>
    </location>
</feature>
<dbReference type="EC" id="2.7.13.3" evidence="2"/>
<dbReference type="InterPro" id="IPR050351">
    <property type="entry name" value="BphY/WalK/GraS-like"/>
</dbReference>
<dbReference type="FunFam" id="3.30.565.10:FF:000006">
    <property type="entry name" value="Sensor histidine kinase WalK"/>
    <property type="match status" value="1"/>
</dbReference>
<accession>A0A3D9KZC5</accession>
<evidence type="ECO:0000259" key="7">
    <source>
        <dbReference type="PROSITE" id="PS50109"/>
    </source>
</evidence>
<proteinExistence type="predicted"/>
<dbReference type="SUPFAM" id="SSF47384">
    <property type="entry name" value="Homodimeric domain of signal transducing histidine kinase"/>
    <property type="match status" value="1"/>
</dbReference>
<evidence type="ECO:0000256" key="4">
    <source>
        <dbReference type="ARBA" id="ARBA00022679"/>
    </source>
</evidence>
<feature type="modified residue" description="4-aspartylphosphate" evidence="6">
    <location>
        <position position="54"/>
    </location>
</feature>
<name>A0A3D9KZC5_MARFU</name>
<protein>
    <recommendedName>
        <fullName evidence="2">histidine kinase</fullName>
        <ecNumber evidence="2">2.7.13.3</ecNumber>
    </recommendedName>
</protein>
<evidence type="ECO:0000256" key="3">
    <source>
        <dbReference type="ARBA" id="ARBA00022553"/>
    </source>
</evidence>
<dbReference type="Gene3D" id="3.40.50.2300">
    <property type="match status" value="1"/>
</dbReference>
<dbReference type="Pfam" id="PF00072">
    <property type="entry name" value="Response_reg"/>
    <property type="match status" value="1"/>
</dbReference>
<dbReference type="PANTHER" id="PTHR42878:SF15">
    <property type="entry name" value="BACTERIOPHYTOCHROME"/>
    <property type="match status" value="1"/>
</dbReference>
<keyword evidence="4" id="KW-0808">Transferase</keyword>
<dbReference type="PRINTS" id="PR00344">
    <property type="entry name" value="BCTRLSENSOR"/>
</dbReference>
<dbReference type="Gene3D" id="1.10.287.130">
    <property type="match status" value="1"/>
</dbReference>
<dbReference type="GO" id="GO:0000156">
    <property type="term" value="F:phosphorelay response regulator activity"/>
    <property type="evidence" value="ECO:0007669"/>
    <property type="project" value="TreeGrafter"/>
</dbReference>